<dbReference type="CDD" id="cd17933">
    <property type="entry name" value="DEXSc_RecD-like"/>
    <property type="match status" value="1"/>
</dbReference>
<comment type="caution">
    <text evidence="5">The sequence shown here is derived from an EMBL/GenBank/DDBJ whole genome shotgun (WGS) entry which is preliminary data.</text>
</comment>
<dbReference type="SUPFAM" id="SSF55464">
    <property type="entry name" value="Origin of replication-binding domain, RBD-like"/>
    <property type="match status" value="1"/>
</dbReference>
<name>A0A2S9WYM4_9NEIS</name>
<dbReference type="InterPro" id="IPR027417">
    <property type="entry name" value="P-loop_NTPase"/>
</dbReference>
<protein>
    <recommendedName>
        <fullName evidence="4">AAA+ ATPase domain-containing protein</fullName>
    </recommendedName>
</protein>
<evidence type="ECO:0000259" key="4">
    <source>
        <dbReference type="SMART" id="SM00382"/>
    </source>
</evidence>
<dbReference type="Gene3D" id="3.40.50.300">
    <property type="entry name" value="P-loop containing nucleotide triphosphate hydrolases"/>
    <property type="match status" value="4"/>
</dbReference>
<accession>A0A2S9WYM4</accession>
<dbReference type="InterPro" id="IPR050534">
    <property type="entry name" value="Coronavir_polyprotein_1ab"/>
</dbReference>
<dbReference type="GO" id="GO:0006310">
    <property type="term" value="P:DNA recombination"/>
    <property type="evidence" value="ECO:0007669"/>
    <property type="project" value="TreeGrafter"/>
</dbReference>
<feature type="domain" description="AAA+ ATPase" evidence="4">
    <location>
        <begin position="503"/>
        <end position="721"/>
    </location>
</feature>
<evidence type="ECO:0000256" key="3">
    <source>
        <dbReference type="SAM" id="MobiDB-lite"/>
    </source>
</evidence>
<dbReference type="PANTHER" id="PTHR43788:SF6">
    <property type="entry name" value="DNA HELICASE B"/>
    <property type="match status" value="1"/>
</dbReference>
<dbReference type="PANTHER" id="PTHR43788">
    <property type="entry name" value="DNA2/NAM7 HELICASE FAMILY MEMBER"/>
    <property type="match status" value="1"/>
</dbReference>
<organism evidence="5 6">
    <name type="scientific">Chromobacterium amazonense</name>
    <dbReference type="NCBI Taxonomy" id="1382803"/>
    <lineage>
        <taxon>Bacteria</taxon>
        <taxon>Pseudomonadati</taxon>
        <taxon>Pseudomonadota</taxon>
        <taxon>Betaproteobacteria</taxon>
        <taxon>Neisseriales</taxon>
        <taxon>Chromobacteriaceae</taxon>
        <taxon>Chromobacterium</taxon>
    </lineage>
</organism>
<dbReference type="RefSeq" id="WP_106078233.1">
    <property type="nucleotide sequence ID" value="NZ_MTBD01000109.1"/>
</dbReference>
<evidence type="ECO:0000256" key="2">
    <source>
        <dbReference type="ARBA" id="ARBA00022840"/>
    </source>
</evidence>
<dbReference type="Proteomes" id="UP000239469">
    <property type="component" value="Unassembled WGS sequence"/>
</dbReference>
<dbReference type="InterPro" id="IPR014059">
    <property type="entry name" value="TraI/TrwC_relax"/>
</dbReference>
<dbReference type="OrthoDB" id="1634048at2"/>
<sequence>MLTRMTIKGTNQYAAAHYFAEADNYYAREGSGVWHGKGATVLGLEGEIDQTVFSRLMGGQLPDGTRVPQMTAPDGTKRMAYDFTFSAPKSFSMQSLMDKDPQVREALMQAHLAAVRKAMEPLEALAKTRKRENGVRHVERTGNIVAGLFQHDLSRALMPDIHTHGVILNMTQRADGQWRAISNEDMVRAIDLSGAVYTSELARQVKELGMAIRVKDARGNWEFAHVSEEQVRAFSPADEAIREALAQRGLTRETASTALKQEIELQIRPKKMKLQAGDFEKIQDGWQTLGQSMGLDLERYRQSGREKEGPILEAGPGGEAPTVLDPQAQASLDRRADAAVAFAIQHLSEREAVLNQRDLIKVALMREVGQFDLPELQAALARAQNAGRLTAAAPVYEWHEQGTRRPMTAAGWIEWLQREQGKDEAEARREVVRLIHQQAMLEVDRQFTTPAARAREQFILAAESEGRDAALPLIGREALQAALAETSLNPGQRAAVETMLGSPHRVVAIEGDAGTGKSYTLKTAVDLLHAEAPQTRVMVLAPYGNQVKALKQDGLEAKTLAAFLDSRLKDVDAQTVIVLDEAGVVGSRQMAELLTLQQATGARLVLLGDTKQTEAIEQGKPMAQMIAHGMPTARISDIVRQTDAQLRESVAAIAQGDVQGSLQKLAYLEMEPDLNKRLDRLVGNYLARPPELRDQTLIVTGLNVTREGINARVREGLGLAGAGQMASCLIREDLSQAQRGYAPSYRVGMVLQPERDEPGPGLARGELLTVRAILPGNQLQLAREDGQAVTVDPATLPRLSVYQRQPLELSVGDLVRNNRNDAARDLTNGDKFRVARIEAGQLQLASLERNSKTGEPLRTVTLPLDQPLHLEHGYASTIHGAQGLTYRQALVDLDTFSRTTSMNLYYVAISRARERAEVFTNDLRRLPQAIARRFSKSTAQEAERVREVDQTVSRDVAAQPAPSISPDTKEKLTAFVVDYAIAHLSEREHVFKRRDILEHALKRGVGDITQEDVAAELQRREAAGEVIAAAPRYLFLDEQRMRSMTAERWVQWFARRYDWSLATAEAAFDKARETNRMVTAEPRVTTRQIWQQEQSLMALERAGRGAATPLVDKDALQRALAPTTLNAGQREAVVTMLATPHRFVGIQGDAGTGKSFTVKSAVQLLDTTFDKLNRSSAPRPDAEGRVIMSGEEAFGRARWHLVVLAPYGSQVKSLKEDGLNAKTLEGFLRTQDKQMDDRTLILLDEAGVVSGRQMERLMRQVEASGARLVMLGDTKQTKAVEAGNPFQLLQDQQMPTTRVHEIQRQTDGVLKQAVSDAAEGRGRASLGQIEVLEVREPRQRAEAAGETQREPSLRTQTLVANYLARPPAEQRETLIVAGLNAVRQDINQAVRKGLGLDQSPQQREIPVLVLQDRTRAEKGFAASYAAGDIVVAESGDRKLKVSKGERLTVMAAQDGDRLQVRREDGSTLVYPARQLECSVFKVEKQAFAEGDVVRFTRNDAKQDVTNGDRYRVSKVESNQLELTALQPAADGTARTLTLSTQRPQPLDYAYASTVHSAQGMTYQRVLVDMDSYSRTTALDLYYVAISRARAEARLYTNDREELSKRLLLPHVKASPVQERIWLEARRQRALERQQGIEAPARSGVAGGRPGRGEGYARD</sequence>
<dbReference type="NCBIfam" id="NF041492">
    <property type="entry name" value="MobF"/>
    <property type="match status" value="1"/>
</dbReference>
<dbReference type="Pfam" id="PF08751">
    <property type="entry name" value="TrwC"/>
    <property type="match status" value="1"/>
</dbReference>
<reference evidence="5 6" key="1">
    <citation type="submission" date="2017-01" db="EMBL/GenBank/DDBJ databases">
        <title>New insights into the genetic diversity of Chromobacterium isolated from tropical freshwater lake.</title>
        <authorList>
            <person name="Santos A.B."/>
            <person name="Nascimento A.M."/>
            <person name="Da Silva P.C."/>
        </authorList>
    </citation>
    <scope>NUCLEOTIDE SEQUENCE [LARGE SCALE GENOMIC DNA]</scope>
    <source>
        <strain evidence="5 6">56AF</strain>
    </source>
</reference>
<keyword evidence="1" id="KW-0547">Nucleotide-binding</keyword>
<dbReference type="Pfam" id="PF13538">
    <property type="entry name" value="UvrD_C_2"/>
    <property type="match status" value="2"/>
</dbReference>
<dbReference type="NCBIfam" id="TIGR02686">
    <property type="entry name" value="relax_trwC"/>
    <property type="match status" value="1"/>
</dbReference>
<proteinExistence type="predicted"/>
<dbReference type="InterPro" id="IPR003593">
    <property type="entry name" value="AAA+_ATPase"/>
</dbReference>
<dbReference type="Pfam" id="PF13604">
    <property type="entry name" value="AAA_30"/>
    <property type="match status" value="2"/>
</dbReference>
<feature type="region of interest" description="Disordered" evidence="3">
    <location>
        <begin position="1632"/>
        <end position="1658"/>
    </location>
</feature>
<dbReference type="InterPro" id="IPR027785">
    <property type="entry name" value="UvrD-like_helicase_C"/>
</dbReference>
<evidence type="ECO:0000256" key="1">
    <source>
        <dbReference type="ARBA" id="ARBA00022741"/>
    </source>
</evidence>
<gene>
    <name evidence="5" type="ORF">BUE93_21655</name>
</gene>
<evidence type="ECO:0000313" key="6">
    <source>
        <dbReference type="Proteomes" id="UP000239469"/>
    </source>
</evidence>
<feature type="domain" description="AAA+ ATPase" evidence="4">
    <location>
        <begin position="1140"/>
        <end position="1473"/>
    </location>
</feature>
<keyword evidence="2" id="KW-0067">ATP-binding</keyword>
<dbReference type="SMART" id="SM00382">
    <property type="entry name" value="AAA"/>
    <property type="match status" value="2"/>
</dbReference>
<dbReference type="EMBL" id="MTBD01000109">
    <property type="protein sequence ID" value="PRP68569.1"/>
    <property type="molecule type" value="Genomic_DNA"/>
</dbReference>
<evidence type="ECO:0000313" key="5">
    <source>
        <dbReference type="EMBL" id="PRP68569.1"/>
    </source>
</evidence>
<dbReference type="GO" id="GO:0009338">
    <property type="term" value="C:exodeoxyribonuclease V complex"/>
    <property type="evidence" value="ECO:0007669"/>
    <property type="project" value="TreeGrafter"/>
</dbReference>
<dbReference type="GO" id="GO:0017116">
    <property type="term" value="F:single-stranded DNA helicase activity"/>
    <property type="evidence" value="ECO:0007669"/>
    <property type="project" value="TreeGrafter"/>
</dbReference>
<dbReference type="InterPro" id="IPR014862">
    <property type="entry name" value="TrwC"/>
</dbReference>
<dbReference type="CDD" id="cd18809">
    <property type="entry name" value="SF1_C_RecD"/>
    <property type="match status" value="2"/>
</dbReference>
<dbReference type="GO" id="GO:0005524">
    <property type="term" value="F:ATP binding"/>
    <property type="evidence" value="ECO:0007669"/>
    <property type="project" value="UniProtKB-KW"/>
</dbReference>
<dbReference type="Gene3D" id="2.30.30.940">
    <property type="match status" value="2"/>
</dbReference>
<dbReference type="SUPFAM" id="SSF52540">
    <property type="entry name" value="P-loop containing nucleoside triphosphate hydrolases"/>
    <property type="match status" value="4"/>
</dbReference>